<keyword evidence="1" id="KW-0812">Transmembrane</keyword>
<gene>
    <name evidence="2" type="ORF">DERF_006804</name>
</gene>
<reference evidence="2" key="1">
    <citation type="submission" date="2013-05" db="EMBL/GenBank/DDBJ databases">
        <authorList>
            <person name="Yim A.K.Y."/>
            <person name="Chan T.F."/>
            <person name="Ji K.M."/>
            <person name="Liu X.Y."/>
            <person name="Zhou J.W."/>
            <person name="Li R.Q."/>
            <person name="Yang K.Y."/>
            <person name="Li J."/>
            <person name="Li M."/>
            <person name="Law P.T.W."/>
            <person name="Wu Y.L."/>
            <person name="Cai Z.L."/>
            <person name="Qin H."/>
            <person name="Bao Y."/>
            <person name="Leung R.K.K."/>
            <person name="Ng P.K.S."/>
            <person name="Zou J."/>
            <person name="Zhong X.J."/>
            <person name="Ran P.X."/>
            <person name="Zhong N.S."/>
            <person name="Liu Z.G."/>
            <person name="Tsui S.K.W."/>
        </authorList>
    </citation>
    <scope>NUCLEOTIDE SEQUENCE</scope>
    <source>
        <strain evidence="2">Derf</strain>
        <tissue evidence="2">Whole organism</tissue>
    </source>
</reference>
<feature type="transmembrane region" description="Helical" evidence="1">
    <location>
        <begin position="38"/>
        <end position="58"/>
    </location>
</feature>
<dbReference type="AlphaFoldDB" id="A0A922L3W6"/>
<evidence type="ECO:0000313" key="3">
    <source>
        <dbReference type="Proteomes" id="UP000790347"/>
    </source>
</evidence>
<proteinExistence type="predicted"/>
<protein>
    <submittedName>
        <fullName evidence="2">Uncharacterized protein</fullName>
    </submittedName>
</protein>
<reference evidence="2" key="2">
    <citation type="journal article" date="2022" name="Res Sq">
        <title>Comparative Genomics Reveals Insights into the Divergent Evolution of Astigmatic Mites and Household Pest Adaptations.</title>
        <authorList>
            <person name="Xiong Q."/>
            <person name="Wan A.T.-Y."/>
            <person name="Liu X.-Y."/>
            <person name="Fung C.S.-H."/>
            <person name="Xiao X."/>
            <person name="Malainual N."/>
            <person name="Hou J."/>
            <person name="Wang L."/>
            <person name="Wang M."/>
            <person name="Yang K."/>
            <person name="Cui Y."/>
            <person name="Leung E."/>
            <person name="Nong W."/>
            <person name="Shin S.-K."/>
            <person name="Au S."/>
            <person name="Jeong K.Y."/>
            <person name="Chew F.T."/>
            <person name="Hui J."/>
            <person name="Leung T.F."/>
            <person name="Tungtrongchitr A."/>
            <person name="Zhong N."/>
            <person name="Liu Z."/>
            <person name="Tsui S."/>
        </authorList>
    </citation>
    <scope>NUCLEOTIDE SEQUENCE</scope>
    <source>
        <strain evidence="2">Derf</strain>
        <tissue evidence="2">Whole organism</tissue>
    </source>
</reference>
<keyword evidence="3" id="KW-1185">Reference proteome</keyword>
<sequence>MIKHLNYYLHNNFNLYPLEIIIISSYNNNHYKVLTKSWLIRILLRLINVGVLNTIIIGDDVH</sequence>
<organism evidence="2 3">
    <name type="scientific">Dermatophagoides farinae</name>
    <name type="common">American house dust mite</name>
    <dbReference type="NCBI Taxonomy" id="6954"/>
    <lineage>
        <taxon>Eukaryota</taxon>
        <taxon>Metazoa</taxon>
        <taxon>Ecdysozoa</taxon>
        <taxon>Arthropoda</taxon>
        <taxon>Chelicerata</taxon>
        <taxon>Arachnida</taxon>
        <taxon>Acari</taxon>
        <taxon>Acariformes</taxon>
        <taxon>Sarcoptiformes</taxon>
        <taxon>Astigmata</taxon>
        <taxon>Psoroptidia</taxon>
        <taxon>Analgoidea</taxon>
        <taxon>Pyroglyphidae</taxon>
        <taxon>Dermatophagoidinae</taxon>
        <taxon>Dermatophagoides</taxon>
    </lineage>
</organism>
<keyword evidence="1" id="KW-0472">Membrane</keyword>
<evidence type="ECO:0000313" key="2">
    <source>
        <dbReference type="EMBL" id="KAH9516040.1"/>
    </source>
</evidence>
<name>A0A922L3W6_DERFA</name>
<accession>A0A922L3W6</accession>
<dbReference type="Proteomes" id="UP000790347">
    <property type="component" value="Unassembled WGS sequence"/>
</dbReference>
<evidence type="ECO:0000256" key="1">
    <source>
        <dbReference type="SAM" id="Phobius"/>
    </source>
</evidence>
<comment type="caution">
    <text evidence="2">The sequence shown here is derived from an EMBL/GenBank/DDBJ whole genome shotgun (WGS) entry which is preliminary data.</text>
</comment>
<keyword evidence="1" id="KW-1133">Transmembrane helix</keyword>
<dbReference type="EMBL" id="ASGP02000003">
    <property type="protein sequence ID" value="KAH9516040.1"/>
    <property type="molecule type" value="Genomic_DNA"/>
</dbReference>